<protein>
    <recommendedName>
        <fullName evidence="4">MARVEL domain-containing protein</fullName>
    </recommendedName>
</protein>
<dbReference type="OrthoDB" id="3511277at2759"/>
<dbReference type="PANTHER" id="PTHR42069:SF1">
    <property type="entry name" value="MARVEL DOMAIN-CONTAINING PROTEIN"/>
    <property type="match status" value="1"/>
</dbReference>
<keyword evidence="1" id="KW-1133">Transmembrane helix</keyword>
<dbReference type="PANTHER" id="PTHR42069">
    <property type="entry name" value="HYPHAL ANASTAMOSIS-8 PROTEIN"/>
    <property type="match status" value="1"/>
</dbReference>
<comment type="caution">
    <text evidence="2">The sequence shown here is derived from an EMBL/GenBank/DDBJ whole genome shotgun (WGS) entry which is preliminary data.</text>
</comment>
<dbReference type="Proteomes" id="UP000462212">
    <property type="component" value="Unassembled WGS sequence"/>
</dbReference>
<feature type="transmembrane region" description="Helical" evidence="1">
    <location>
        <begin position="239"/>
        <end position="258"/>
    </location>
</feature>
<reference evidence="2 3" key="1">
    <citation type="submission" date="2018-05" db="EMBL/GenBank/DDBJ databases">
        <title>Genome sequencing and assembly of the regulated plant pathogen Lachnellula willkommii and related sister species for the development of diagnostic species identification markers.</title>
        <authorList>
            <person name="Giroux E."/>
            <person name="Bilodeau G."/>
        </authorList>
    </citation>
    <scope>NUCLEOTIDE SEQUENCE [LARGE SCALE GENOMIC DNA]</scope>
    <source>
        <strain evidence="2 3">CBS 197.66</strain>
    </source>
</reference>
<evidence type="ECO:0000313" key="3">
    <source>
        <dbReference type="Proteomes" id="UP000462212"/>
    </source>
</evidence>
<feature type="transmembrane region" description="Helical" evidence="1">
    <location>
        <begin position="128"/>
        <end position="151"/>
    </location>
</feature>
<organism evidence="2 3">
    <name type="scientific">Lachnellula subtilissima</name>
    <dbReference type="NCBI Taxonomy" id="602034"/>
    <lineage>
        <taxon>Eukaryota</taxon>
        <taxon>Fungi</taxon>
        <taxon>Dikarya</taxon>
        <taxon>Ascomycota</taxon>
        <taxon>Pezizomycotina</taxon>
        <taxon>Leotiomycetes</taxon>
        <taxon>Helotiales</taxon>
        <taxon>Lachnaceae</taxon>
        <taxon>Lachnellula</taxon>
    </lineage>
</organism>
<gene>
    <name evidence="2" type="ORF">LSUB1_G003755</name>
</gene>
<evidence type="ECO:0000313" key="2">
    <source>
        <dbReference type="EMBL" id="TVY42844.1"/>
    </source>
</evidence>
<evidence type="ECO:0008006" key="4">
    <source>
        <dbReference type="Google" id="ProtNLM"/>
    </source>
</evidence>
<feature type="transmembrane region" description="Helical" evidence="1">
    <location>
        <begin position="163"/>
        <end position="189"/>
    </location>
</feature>
<keyword evidence="1" id="KW-0472">Membrane</keyword>
<name>A0A8H8RXS3_9HELO</name>
<evidence type="ECO:0000256" key="1">
    <source>
        <dbReference type="SAM" id="Phobius"/>
    </source>
</evidence>
<keyword evidence="1" id="KW-0812">Transmembrane</keyword>
<accession>A0A8H8RXS3</accession>
<dbReference type="AlphaFoldDB" id="A0A8H8RXS3"/>
<proteinExistence type="predicted"/>
<dbReference type="EMBL" id="QGMJ01000083">
    <property type="protein sequence ID" value="TVY42844.1"/>
    <property type="molecule type" value="Genomic_DNA"/>
</dbReference>
<keyword evidence="3" id="KW-1185">Reference proteome</keyword>
<sequence>MSKINEGRQPNLVVPVPSAYTGQLSYEPSEITPHNPLIYDANADSNQGVIGSSVAEVDSVKVDSDDEKGKGKTSTGTRRSSLLLFLKDSRIYVRVLAISFNLRKLKKKPGHPLDAVPKPSSITEYPCIVFSGVAAMNLVLSISLFCSVFCVKQGLGDPFNKSVNAFNAAFAILSAIGFATSMGACFFLNKQTKLRNDLWKWSCDSHKAGVNTDALDFQLVCHVVNYGWKFGLVQASLELLTFIISVTAFIILKYSYFVRYGRTGRIF</sequence>